<dbReference type="InterPro" id="IPR004629">
    <property type="entry name" value="WecG_TagA_CpsF"/>
</dbReference>
<dbReference type="PANTHER" id="PTHR34136">
    <property type="match status" value="1"/>
</dbReference>
<dbReference type="Pfam" id="PF03808">
    <property type="entry name" value="Glyco_tran_WecG"/>
    <property type="match status" value="1"/>
</dbReference>
<evidence type="ECO:0000256" key="1">
    <source>
        <dbReference type="ARBA" id="ARBA00022676"/>
    </source>
</evidence>
<dbReference type="PANTHER" id="PTHR34136:SF1">
    <property type="entry name" value="UDP-N-ACETYL-D-MANNOSAMINURONIC ACID TRANSFERASE"/>
    <property type="match status" value="1"/>
</dbReference>
<reference evidence="3 4" key="1">
    <citation type="journal article" date="2018" name="Sci. Rep.">
        <title>A novel species of the marine cyanobacterium Acaryochloris with a unique pigment content and lifestyle.</title>
        <authorList>
            <person name="Partensky F."/>
            <person name="Six C."/>
            <person name="Ratin M."/>
            <person name="Garczarek L."/>
            <person name="Vaulot D."/>
            <person name="Probert I."/>
            <person name="Calteau A."/>
            <person name="Gourvil P."/>
            <person name="Marie D."/>
            <person name="Grebert T."/>
            <person name="Bouchier C."/>
            <person name="Le Panse S."/>
            <person name="Gachenot M."/>
            <person name="Rodriguez F."/>
            <person name="Garrido J.L."/>
        </authorList>
    </citation>
    <scope>NUCLEOTIDE SEQUENCE [LARGE SCALE GENOMIC DNA]</scope>
    <source>
        <strain evidence="3 4">RCC1774</strain>
    </source>
</reference>
<evidence type="ECO:0000256" key="2">
    <source>
        <dbReference type="ARBA" id="ARBA00022679"/>
    </source>
</evidence>
<gene>
    <name evidence="3" type="primary">tarA</name>
    <name evidence="3" type="ORF">C1752_04442</name>
</gene>
<organism evidence="3 4">
    <name type="scientific">Acaryochloris thomasi RCC1774</name>
    <dbReference type="NCBI Taxonomy" id="1764569"/>
    <lineage>
        <taxon>Bacteria</taxon>
        <taxon>Bacillati</taxon>
        <taxon>Cyanobacteriota</taxon>
        <taxon>Cyanophyceae</taxon>
        <taxon>Acaryochloridales</taxon>
        <taxon>Acaryochloridaceae</taxon>
        <taxon>Acaryochloris</taxon>
        <taxon>Acaryochloris thomasi</taxon>
    </lineage>
</organism>
<proteinExistence type="predicted"/>
<keyword evidence="2 3" id="KW-0808">Transferase</keyword>
<dbReference type="RefSeq" id="WP_110987673.1">
    <property type="nucleotide sequence ID" value="NZ_CAWNWM010000014.1"/>
</dbReference>
<dbReference type="EC" id="2.4.1.187" evidence="3"/>
<dbReference type="Proteomes" id="UP000248857">
    <property type="component" value="Unassembled WGS sequence"/>
</dbReference>
<keyword evidence="1 3" id="KW-0328">Glycosyltransferase</keyword>
<evidence type="ECO:0000313" key="4">
    <source>
        <dbReference type="Proteomes" id="UP000248857"/>
    </source>
</evidence>
<name>A0A2W1JD48_9CYAN</name>
<protein>
    <submittedName>
        <fullName evidence="3">N-acetylglucosaminyldiphosphoundecaprenol N-acetyl-beta-D-mannosaminyltransferase</fullName>
        <ecNumber evidence="3">2.4.1.187</ecNumber>
    </submittedName>
</protein>
<sequence>MTLSSSTLSPSHSATREPVIEAYLLERRITFMTTPTLVNVISDMCTCGKKFVVANYNVHGFNLSMQLPWLDGFHKTANITHCDGMGIIKLVNILGLKLPKEYKNSYTLLMPELLERCNERQFSVYLLGGKPEQLTNALINLKNRYSEAHFSGHDGYFSVHDSNRNESIINEINAIKPNVLIVGMGMPLQEQWVDLYRDRIDVNAIMLGGAVIDRFAGLVPDCPHYISDLGLEWLFRLLREPRRLMGRYLLGNPVFLLNIALASALGIRPLTIGRVDENWQEIIP</sequence>
<dbReference type="NCBIfam" id="TIGR00696">
    <property type="entry name" value="wecG_tagA_cpsF"/>
    <property type="match status" value="1"/>
</dbReference>
<dbReference type="EMBL" id="PQWO01000014">
    <property type="protein sequence ID" value="PZD71789.1"/>
    <property type="molecule type" value="Genomic_DNA"/>
</dbReference>
<evidence type="ECO:0000313" key="3">
    <source>
        <dbReference type="EMBL" id="PZD71789.1"/>
    </source>
</evidence>
<comment type="caution">
    <text evidence="3">The sequence shown here is derived from an EMBL/GenBank/DDBJ whole genome shotgun (WGS) entry which is preliminary data.</text>
</comment>
<dbReference type="AlphaFoldDB" id="A0A2W1JD48"/>
<dbReference type="OrthoDB" id="9771846at2"/>
<keyword evidence="4" id="KW-1185">Reference proteome</keyword>
<dbReference type="GO" id="GO:0047244">
    <property type="term" value="F:N-acetylglucosaminyldiphosphoundecaprenol N-acetyl-beta-D-mannosaminyltransferase activity"/>
    <property type="evidence" value="ECO:0007669"/>
    <property type="project" value="UniProtKB-EC"/>
</dbReference>
<dbReference type="CDD" id="cd06533">
    <property type="entry name" value="Glyco_transf_WecG_TagA"/>
    <property type="match status" value="1"/>
</dbReference>
<accession>A0A2W1JD48</accession>